<feature type="non-terminal residue" evidence="8">
    <location>
        <position position="1"/>
    </location>
</feature>
<dbReference type="PANTHER" id="PTHR19918:SF8">
    <property type="entry name" value="FI02843P"/>
    <property type="match status" value="1"/>
</dbReference>
<dbReference type="PhylomeDB" id="A7STH2"/>
<dbReference type="InterPro" id="IPR019775">
    <property type="entry name" value="WD40_repeat_CS"/>
</dbReference>
<dbReference type="AlphaFoldDB" id="A7STH2"/>
<dbReference type="InterPro" id="IPR001680">
    <property type="entry name" value="WD40_rpt"/>
</dbReference>
<sequence length="110" mass="12060">LNLLDWSCNNHLAVALSGFVYLWNASSGDIVQLCKLDSPDSYVGSVSWIAEGNYLALGTSDGAVELWDVESQKRIRNMTGHPSRIGALSWNSFIVSSGCRSGKIHHHDVR</sequence>
<keyword evidence="4" id="KW-0498">Mitosis</keyword>
<dbReference type="PROSITE" id="PS00678">
    <property type="entry name" value="WD_REPEATS_1"/>
    <property type="match status" value="1"/>
</dbReference>
<evidence type="ECO:0000256" key="2">
    <source>
        <dbReference type="ARBA" id="ARBA00022618"/>
    </source>
</evidence>
<name>A7STH2_NEMVE</name>
<dbReference type="Pfam" id="PF12894">
    <property type="entry name" value="ANAPC4_WD40"/>
    <property type="match status" value="1"/>
</dbReference>
<dbReference type="Gene3D" id="2.130.10.10">
    <property type="entry name" value="YVTN repeat-like/Quinoprotein amine dehydrogenase"/>
    <property type="match status" value="1"/>
</dbReference>
<evidence type="ECO:0000313" key="8">
    <source>
        <dbReference type="EMBL" id="EDO33006.1"/>
    </source>
</evidence>
<dbReference type="GO" id="GO:0097027">
    <property type="term" value="F:ubiquitin-protein transferase activator activity"/>
    <property type="evidence" value="ECO:0007669"/>
    <property type="project" value="InterPro"/>
</dbReference>
<feature type="repeat" description="WD" evidence="6">
    <location>
        <begin position="36"/>
        <end position="77"/>
    </location>
</feature>
<evidence type="ECO:0000256" key="5">
    <source>
        <dbReference type="ARBA" id="ARBA00023306"/>
    </source>
</evidence>
<dbReference type="InParanoid" id="A7STH2"/>
<reference evidence="8 9" key="1">
    <citation type="journal article" date="2007" name="Science">
        <title>Sea anemone genome reveals ancestral eumetazoan gene repertoire and genomic organization.</title>
        <authorList>
            <person name="Putnam N.H."/>
            <person name="Srivastava M."/>
            <person name="Hellsten U."/>
            <person name="Dirks B."/>
            <person name="Chapman J."/>
            <person name="Salamov A."/>
            <person name="Terry A."/>
            <person name="Shapiro H."/>
            <person name="Lindquist E."/>
            <person name="Kapitonov V.V."/>
            <person name="Jurka J."/>
            <person name="Genikhovich G."/>
            <person name="Grigoriev I.V."/>
            <person name="Lucas S.M."/>
            <person name="Steele R.E."/>
            <person name="Finnerty J.R."/>
            <person name="Technau U."/>
            <person name="Martindale M.Q."/>
            <person name="Rokhsar D.S."/>
        </authorList>
    </citation>
    <scope>NUCLEOTIDE SEQUENCE [LARGE SCALE GENOMIC DNA]</scope>
    <source>
        <strain evidence="9">CH2 X CH6</strain>
    </source>
</reference>
<dbReference type="KEGG" id="nve:5504185"/>
<evidence type="ECO:0000256" key="4">
    <source>
        <dbReference type="ARBA" id="ARBA00022776"/>
    </source>
</evidence>
<dbReference type="PROSITE" id="PS50082">
    <property type="entry name" value="WD_REPEATS_2"/>
    <property type="match status" value="1"/>
</dbReference>
<evidence type="ECO:0000256" key="6">
    <source>
        <dbReference type="PROSITE-ProRule" id="PRU00221"/>
    </source>
</evidence>
<dbReference type="HOGENOM" id="CLU_2177384_0_0_1"/>
<feature type="non-terminal residue" evidence="8">
    <location>
        <position position="110"/>
    </location>
</feature>
<dbReference type="SUPFAM" id="SSF50978">
    <property type="entry name" value="WD40 repeat-like"/>
    <property type="match status" value="1"/>
</dbReference>
<dbReference type="PROSITE" id="PS50294">
    <property type="entry name" value="WD_REPEATS_REGION"/>
    <property type="match status" value="1"/>
</dbReference>
<keyword evidence="1 6" id="KW-0853">WD repeat</keyword>
<accession>A7STH2</accession>
<gene>
    <name evidence="8" type="ORF">NEMVEDRAFT_v1g131027</name>
</gene>
<dbReference type="GO" id="GO:0051301">
    <property type="term" value="P:cell division"/>
    <property type="evidence" value="ECO:0007669"/>
    <property type="project" value="UniProtKB-KW"/>
</dbReference>
<dbReference type="PANTHER" id="PTHR19918">
    <property type="entry name" value="CELL DIVISION CYCLE 20 CDC20 FIZZY -RELATED"/>
    <property type="match status" value="1"/>
</dbReference>
<dbReference type="InterPro" id="IPR033010">
    <property type="entry name" value="Cdc20/Fizzy"/>
</dbReference>
<keyword evidence="2" id="KW-0132">Cell division</keyword>
<dbReference type="Proteomes" id="UP000001593">
    <property type="component" value="Unassembled WGS sequence"/>
</dbReference>
<dbReference type="GO" id="GO:0010997">
    <property type="term" value="F:anaphase-promoting complex binding"/>
    <property type="evidence" value="ECO:0007669"/>
    <property type="project" value="InterPro"/>
</dbReference>
<evidence type="ECO:0000313" key="9">
    <source>
        <dbReference type="Proteomes" id="UP000001593"/>
    </source>
</evidence>
<keyword evidence="9" id="KW-1185">Reference proteome</keyword>
<dbReference type="InterPro" id="IPR024977">
    <property type="entry name" value="Apc4-like_WD40_dom"/>
</dbReference>
<protein>
    <recommendedName>
        <fullName evidence="7">Anaphase-promoting complex subunit 4-like WD40 domain-containing protein</fullName>
    </recommendedName>
</protein>
<keyword evidence="3" id="KW-0677">Repeat</keyword>
<evidence type="ECO:0000259" key="7">
    <source>
        <dbReference type="Pfam" id="PF12894"/>
    </source>
</evidence>
<dbReference type="EMBL" id="DS469795">
    <property type="protein sequence ID" value="EDO33006.1"/>
    <property type="molecule type" value="Genomic_DNA"/>
</dbReference>
<dbReference type="SMART" id="SM00320">
    <property type="entry name" value="WD40"/>
    <property type="match status" value="2"/>
</dbReference>
<keyword evidence="5" id="KW-0131">Cell cycle</keyword>
<evidence type="ECO:0000256" key="1">
    <source>
        <dbReference type="ARBA" id="ARBA00022574"/>
    </source>
</evidence>
<proteinExistence type="predicted"/>
<dbReference type="eggNOG" id="KOG0305">
    <property type="taxonomic scope" value="Eukaryota"/>
</dbReference>
<evidence type="ECO:0000256" key="3">
    <source>
        <dbReference type="ARBA" id="ARBA00022737"/>
    </source>
</evidence>
<dbReference type="InterPro" id="IPR015943">
    <property type="entry name" value="WD40/YVTN_repeat-like_dom_sf"/>
</dbReference>
<dbReference type="OMA" id="KEDEYIC"/>
<organism evidence="8 9">
    <name type="scientific">Nematostella vectensis</name>
    <name type="common">Starlet sea anemone</name>
    <dbReference type="NCBI Taxonomy" id="45351"/>
    <lineage>
        <taxon>Eukaryota</taxon>
        <taxon>Metazoa</taxon>
        <taxon>Cnidaria</taxon>
        <taxon>Anthozoa</taxon>
        <taxon>Hexacorallia</taxon>
        <taxon>Actiniaria</taxon>
        <taxon>Edwardsiidae</taxon>
        <taxon>Nematostella</taxon>
    </lineage>
</organism>
<dbReference type="InterPro" id="IPR036322">
    <property type="entry name" value="WD40_repeat_dom_sf"/>
</dbReference>
<feature type="domain" description="Anaphase-promoting complex subunit 4-like WD40" evidence="7">
    <location>
        <begin position="33"/>
        <end position="92"/>
    </location>
</feature>
<dbReference type="STRING" id="45351.A7STH2"/>